<evidence type="ECO:0000313" key="3">
    <source>
        <dbReference type="EMBL" id="GAI43239.1"/>
    </source>
</evidence>
<organism evidence="3">
    <name type="scientific">marine sediment metagenome</name>
    <dbReference type="NCBI Taxonomy" id="412755"/>
    <lineage>
        <taxon>unclassified sequences</taxon>
        <taxon>metagenomes</taxon>
        <taxon>ecological metagenomes</taxon>
    </lineage>
</organism>
<dbReference type="AlphaFoldDB" id="X1QIZ2"/>
<dbReference type="InterPro" id="IPR025251">
    <property type="entry name" value="DUF4213"/>
</dbReference>
<dbReference type="InterPro" id="IPR007161">
    <property type="entry name" value="DUF364"/>
</dbReference>
<evidence type="ECO:0000259" key="2">
    <source>
        <dbReference type="Pfam" id="PF13938"/>
    </source>
</evidence>
<comment type="caution">
    <text evidence="3">The sequence shown here is derived from an EMBL/GenBank/DDBJ whole genome shotgun (WGS) entry which is preliminary data.</text>
</comment>
<feature type="non-terminal residue" evidence="3">
    <location>
        <position position="161"/>
    </location>
</feature>
<dbReference type="Pfam" id="PF13938">
    <property type="entry name" value="DUF4213"/>
    <property type="match status" value="1"/>
</dbReference>
<accession>X1QIZ2</accession>
<protein>
    <submittedName>
        <fullName evidence="3">Uncharacterized protein</fullName>
    </submittedName>
</protein>
<feature type="domain" description="DUF4213" evidence="2">
    <location>
        <begin position="5"/>
        <end position="87"/>
    </location>
</feature>
<proteinExistence type="predicted"/>
<feature type="domain" description="Putative heavy-metal chelation" evidence="1">
    <location>
        <begin position="98"/>
        <end position="161"/>
    </location>
</feature>
<dbReference type="Gene3D" id="3.30.390.100">
    <property type="match status" value="1"/>
</dbReference>
<dbReference type="SUPFAM" id="SSF159713">
    <property type="entry name" value="Dhaf3308-like"/>
    <property type="match status" value="1"/>
</dbReference>
<name>X1QIZ2_9ZZZZ</name>
<dbReference type="EMBL" id="BARV01030604">
    <property type="protein sequence ID" value="GAI43239.1"/>
    <property type="molecule type" value="Genomic_DNA"/>
</dbReference>
<evidence type="ECO:0000259" key="1">
    <source>
        <dbReference type="Pfam" id="PF04016"/>
    </source>
</evidence>
<gene>
    <name evidence="3" type="ORF">S06H3_48586</name>
</gene>
<reference evidence="3" key="1">
    <citation type="journal article" date="2014" name="Front. Microbiol.">
        <title>High frequency of phylogenetically diverse reductive dehalogenase-homologous genes in deep subseafloor sedimentary metagenomes.</title>
        <authorList>
            <person name="Kawai M."/>
            <person name="Futagami T."/>
            <person name="Toyoda A."/>
            <person name="Takaki Y."/>
            <person name="Nishi S."/>
            <person name="Hori S."/>
            <person name="Arai W."/>
            <person name="Tsubouchi T."/>
            <person name="Morono Y."/>
            <person name="Uchiyama I."/>
            <person name="Ito T."/>
            <person name="Fujiyama A."/>
            <person name="Inagaki F."/>
            <person name="Takami H."/>
        </authorList>
    </citation>
    <scope>NUCLEOTIDE SEQUENCE</scope>
    <source>
        <strain evidence="3">Expedition CK06-06</strain>
    </source>
</reference>
<sequence>MNILDDLISSLGDDSPVYKLHTCVFWTAVLSKHCGLASTFHEEHPYHRAVRDAGSLRHKSALELAEYAKSDNVLEASIGMAAINSLIAIDEARCVEENAFDILAREGRDKNIAVVGHFPWIPKLRNIAKKLWVIEQKPQGEDLPAEAAAEILPQADVVGIT</sequence>
<dbReference type="Pfam" id="PF04016">
    <property type="entry name" value="DUF364"/>
    <property type="match status" value="1"/>
</dbReference>